<keyword evidence="4" id="KW-1185">Reference proteome</keyword>
<dbReference type="Gene3D" id="3.40.50.2300">
    <property type="match status" value="2"/>
</dbReference>
<dbReference type="SUPFAM" id="SSF109604">
    <property type="entry name" value="HD-domain/PDEase-like"/>
    <property type="match status" value="1"/>
</dbReference>
<dbReference type="Gene3D" id="1.10.3210.10">
    <property type="entry name" value="Hypothetical protein af1432"/>
    <property type="match status" value="1"/>
</dbReference>
<dbReference type="InterPro" id="IPR052020">
    <property type="entry name" value="Cyclic_di-GMP/3'3'-cGAMP_PDE"/>
</dbReference>
<dbReference type="EMBL" id="CP001649">
    <property type="protein sequence ID" value="ACS80511.1"/>
    <property type="molecule type" value="Genomic_DNA"/>
</dbReference>
<dbReference type="SMART" id="SM00471">
    <property type="entry name" value="HDc"/>
    <property type="match status" value="1"/>
</dbReference>
<evidence type="ECO:0000256" key="1">
    <source>
        <dbReference type="SAM" id="Phobius"/>
    </source>
</evidence>
<dbReference type="KEGG" id="dsa:Desal_2455"/>
<feature type="transmembrane region" description="Helical" evidence="1">
    <location>
        <begin position="12"/>
        <end position="32"/>
    </location>
</feature>
<dbReference type="CDD" id="cd00077">
    <property type="entry name" value="HDc"/>
    <property type="match status" value="1"/>
</dbReference>
<dbReference type="STRING" id="526222.Desal_2455"/>
<keyword evidence="3" id="KW-0378">Hydrolase</keyword>
<sequence length="594" mass="67450">MKRERTFWINKLLIFCIALSYIFLSLLVDIAYSQKTHPQQPETILVLHSYSNDFQWTNGLNQGIIDGFKELNRPTLFRVEFMDTKNIYNKTYINSLFTIYKQKYAKAQPDGIIVSDNNALSFIEEHGEELFPGVPVVACGINKAVPPATNSQIKSIIVEQADHGETIRQAHLIRPDAQRVFVIYDSTPTGISIAEEIRTINETNETAIPVEYITEMSFDELKHFASTRRKNDFLYLLPFFRSADGRILPQGDAEKELSGISSVPILVSWAYQLNTGTLGGNTLQPNEFGKQAALTLAQILQGNMVPPFQKIATTQQNIYDHKTLQRFNIPESNLPENAIIINKPVNFLEKHSSVLIPASGAFTVLLCIVALLAMNLKKQKLLNQNNLKMMELDNEIIETQRELVTTLGEVIEVRSKETGNHVKRVASISRLLGEKLGLETAELKLLEAASPMHDVGKIGIPETILHKKGRLTDKEYEIIKQHTNIGNDILNKSKRELLNTARIIASQHHERWDGTGYPYGLRGKNIHIYARITTLADIYDAISSDRCYKTAWPEEKVFKYIKAEKGKIFDPSLVDLFFEYIDEIRIIRSKYPSQ</sequence>
<dbReference type="GO" id="GO:0016787">
    <property type="term" value="F:hydrolase activity"/>
    <property type="evidence" value="ECO:0007669"/>
    <property type="project" value="UniProtKB-KW"/>
</dbReference>
<dbReference type="OrthoDB" id="9764337at2"/>
<dbReference type="PANTHER" id="PTHR45228">
    <property type="entry name" value="CYCLIC DI-GMP PHOSPHODIESTERASE TM_0186-RELATED"/>
    <property type="match status" value="1"/>
</dbReference>
<gene>
    <name evidence="3" type="ordered locus">Desal_2455</name>
</gene>
<dbReference type="eggNOG" id="COG3437">
    <property type="taxonomic scope" value="Bacteria"/>
</dbReference>
<keyword evidence="1" id="KW-1133">Transmembrane helix</keyword>
<accession>C6BXY1</accession>
<feature type="domain" description="HD-GYP" evidence="2">
    <location>
        <begin position="396"/>
        <end position="593"/>
    </location>
</feature>
<dbReference type="Pfam" id="PF13487">
    <property type="entry name" value="HD_5"/>
    <property type="match status" value="1"/>
</dbReference>
<evidence type="ECO:0000313" key="3">
    <source>
        <dbReference type="EMBL" id="ACS80511.1"/>
    </source>
</evidence>
<dbReference type="InterPro" id="IPR003607">
    <property type="entry name" value="HD/PDEase_dom"/>
</dbReference>
<protein>
    <submittedName>
        <fullName evidence="3">Metal dependent phosphohydrolase</fullName>
    </submittedName>
</protein>
<organism evidence="3 4">
    <name type="scientific">Maridesulfovibrio salexigens (strain ATCC 14822 / DSM 2638 / NCIMB 8403 / VKM B-1763)</name>
    <name type="common">Desulfovibrio salexigens</name>
    <dbReference type="NCBI Taxonomy" id="526222"/>
    <lineage>
        <taxon>Bacteria</taxon>
        <taxon>Pseudomonadati</taxon>
        <taxon>Thermodesulfobacteriota</taxon>
        <taxon>Desulfovibrionia</taxon>
        <taxon>Desulfovibrionales</taxon>
        <taxon>Desulfovibrionaceae</taxon>
        <taxon>Maridesulfovibrio</taxon>
    </lineage>
</organism>
<dbReference type="RefSeq" id="WP_015852327.1">
    <property type="nucleotide sequence ID" value="NC_012881.1"/>
</dbReference>
<dbReference type="Proteomes" id="UP000002601">
    <property type="component" value="Chromosome"/>
</dbReference>
<dbReference type="PROSITE" id="PS51832">
    <property type="entry name" value="HD_GYP"/>
    <property type="match status" value="1"/>
</dbReference>
<keyword evidence="1" id="KW-0472">Membrane</keyword>
<dbReference type="AlphaFoldDB" id="C6BXY1"/>
<evidence type="ECO:0000313" key="4">
    <source>
        <dbReference type="Proteomes" id="UP000002601"/>
    </source>
</evidence>
<feature type="transmembrane region" description="Helical" evidence="1">
    <location>
        <begin position="354"/>
        <end position="374"/>
    </location>
</feature>
<dbReference type="HOGENOM" id="CLU_033333_1_0_7"/>
<keyword evidence="1" id="KW-0812">Transmembrane</keyword>
<proteinExistence type="predicted"/>
<evidence type="ECO:0000259" key="2">
    <source>
        <dbReference type="PROSITE" id="PS51832"/>
    </source>
</evidence>
<dbReference type="InterPro" id="IPR037522">
    <property type="entry name" value="HD_GYP_dom"/>
</dbReference>
<name>C6BXY1_MARSD</name>
<dbReference type="PANTHER" id="PTHR45228:SF1">
    <property type="entry name" value="CYCLIC DI-GMP PHOSPHODIESTERASE TM_0186"/>
    <property type="match status" value="1"/>
</dbReference>
<reference evidence="3 4" key="1">
    <citation type="submission" date="2009-06" db="EMBL/GenBank/DDBJ databases">
        <title>Complete sequence of Desulfovibrio salexigens DSM 2638.</title>
        <authorList>
            <consortium name="US DOE Joint Genome Institute"/>
            <person name="Lucas S."/>
            <person name="Copeland A."/>
            <person name="Lapidus A."/>
            <person name="Glavina del Rio T."/>
            <person name="Tice H."/>
            <person name="Bruce D."/>
            <person name="Goodwin L."/>
            <person name="Pitluck S."/>
            <person name="Munk A.C."/>
            <person name="Brettin T."/>
            <person name="Detter J.C."/>
            <person name="Han C."/>
            <person name="Tapia R."/>
            <person name="Larimer F."/>
            <person name="Land M."/>
            <person name="Hauser L."/>
            <person name="Kyrpides N."/>
            <person name="Anderson I."/>
            <person name="Wall J.D."/>
            <person name="Arkin A.P."/>
            <person name="Dehal P."/>
            <person name="Chivian D."/>
            <person name="Giles B."/>
            <person name="Hazen T.C."/>
        </authorList>
    </citation>
    <scope>NUCLEOTIDE SEQUENCE [LARGE SCALE GENOMIC DNA]</scope>
    <source>
        <strain evidence="4">ATCC 14822 / DSM 2638 / NCIMB 8403 / VKM B-1763</strain>
    </source>
</reference>